<accession>A0AAU8LV85</accession>
<gene>
    <name evidence="1" type="ORF">Q3M24_22030</name>
</gene>
<protein>
    <recommendedName>
        <fullName evidence="2">Sigma-70 family RNA polymerase sigma factor</fullName>
    </recommendedName>
</protein>
<evidence type="ECO:0008006" key="2">
    <source>
        <dbReference type="Google" id="ProtNLM"/>
    </source>
</evidence>
<proteinExistence type="predicted"/>
<evidence type="ECO:0000313" key="1">
    <source>
        <dbReference type="EMBL" id="XCN72925.1"/>
    </source>
</evidence>
<organism evidence="1">
    <name type="scientific">Candidatus Electrothrix aestuarii</name>
    <dbReference type="NCBI Taxonomy" id="3062594"/>
    <lineage>
        <taxon>Bacteria</taxon>
        <taxon>Pseudomonadati</taxon>
        <taxon>Thermodesulfobacteriota</taxon>
        <taxon>Desulfobulbia</taxon>
        <taxon>Desulfobulbales</taxon>
        <taxon>Desulfobulbaceae</taxon>
        <taxon>Candidatus Electrothrix</taxon>
    </lineage>
</organism>
<dbReference type="KEGG" id="eaj:Q3M24_22030"/>
<reference evidence="1" key="2">
    <citation type="submission" date="2024-06" db="EMBL/GenBank/DDBJ databases">
        <authorList>
            <person name="Plum-Jensen L.E."/>
            <person name="Schramm A."/>
            <person name="Marshall I.P.G."/>
        </authorList>
    </citation>
    <scope>NUCLEOTIDE SEQUENCE</scope>
    <source>
        <strain evidence="1">Rat1</strain>
    </source>
</reference>
<dbReference type="EMBL" id="CP159373">
    <property type="protein sequence ID" value="XCN72925.1"/>
    <property type="molecule type" value="Genomic_DNA"/>
</dbReference>
<name>A0AAU8LV85_9BACT</name>
<reference evidence="1" key="1">
    <citation type="journal article" date="2024" name="Syst. Appl. Microbiol.">
        <title>First single-strain enrichments of Electrothrix cable bacteria, description of E. aestuarii sp. nov. and E. rattekaaiensis sp. nov., and proposal of a cable bacteria taxonomy following the rules of the SeqCode.</title>
        <authorList>
            <person name="Plum-Jensen L.E."/>
            <person name="Schramm A."/>
            <person name="Marshall I.P.G."/>
        </authorList>
    </citation>
    <scope>NUCLEOTIDE SEQUENCE</scope>
    <source>
        <strain evidence="1">Rat1</strain>
    </source>
</reference>
<sequence length="211" mass="24238">MKIDNKYDLSVREELDKVNWDSVLPKVLKCAIQVSRKFFWLGYKVNPEDLVSEAIARAYGVGTGGTYRNWNKKSCPDIAKFLNDIIKSMSSHTAEHEAKFAEESIFSEDGYLKNNKLFAIVDTIAGYCRPKTPEEKFIETDNLQKLVNVLDKLENENEDLGMVILCIKEGISEPRYIAQETGFDVSKVYNLLKKLRRKLKDFDPKKQKALC</sequence>
<dbReference type="AlphaFoldDB" id="A0AAU8LV85"/>